<proteinExistence type="predicted"/>
<feature type="region of interest" description="Disordered" evidence="1">
    <location>
        <begin position="513"/>
        <end position="541"/>
    </location>
</feature>
<gene>
    <name evidence="3" type="ORF">CJ030_MR6G015482</name>
</gene>
<accession>A0A6A1VAA4</accession>
<feature type="region of interest" description="Disordered" evidence="1">
    <location>
        <begin position="37"/>
        <end position="84"/>
    </location>
</feature>
<evidence type="ECO:0000256" key="1">
    <source>
        <dbReference type="SAM" id="MobiDB-lite"/>
    </source>
</evidence>
<organism evidence="3 4">
    <name type="scientific">Morella rubra</name>
    <name type="common">Chinese bayberry</name>
    <dbReference type="NCBI Taxonomy" id="262757"/>
    <lineage>
        <taxon>Eukaryota</taxon>
        <taxon>Viridiplantae</taxon>
        <taxon>Streptophyta</taxon>
        <taxon>Embryophyta</taxon>
        <taxon>Tracheophyta</taxon>
        <taxon>Spermatophyta</taxon>
        <taxon>Magnoliopsida</taxon>
        <taxon>eudicotyledons</taxon>
        <taxon>Gunneridae</taxon>
        <taxon>Pentapetalae</taxon>
        <taxon>rosids</taxon>
        <taxon>fabids</taxon>
        <taxon>Fagales</taxon>
        <taxon>Myricaceae</taxon>
        <taxon>Morella</taxon>
    </lineage>
</organism>
<dbReference type="OrthoDB" id="1929367at2759"/>
<dbReference type="Pfam" id="PF18210">
    <property type="entry name" value="Knl1_RWD_C"/>
    <property type="match status" value="1"/>
</dbReference>
<evidence type="ECO:0000313" key="3">
    <source>
        <dbReference type="EMBL" id="KAB1209096.1"/>
    </source>
</evidence>
<feature type="compositionally biased region" description="Polar residues" evidence="1">
    <location>
        <begin position="39"/>
        <end position="52"/>
    </location>
</feature>
<dbReference type="PANTHER" id="PTHR35707:SF1">
    <property type="entry name" value="SPC7 KINETOCHORE PROTEIN DOMAIN-CONTAINING PROTEIN"/>
    <property type="match status" value="1"/>
</dbReference>
<comment type="caution">
    <text evidence="3">The sequence shown here is derived from an EMBL/GenBank/DDBJ whole genome shotgun (WGS) entry which is preliminary data.</text>
</comment>
<dbReference type="Proteomes" id="UP000516437">
    <property type="component" value="Chromosome 6"/>
</dbReference>
<keyword evidence="4" id="KW-1185">Reference proteome</keyword>
<name>A0A6A1VAA4_9ROSI</name>
<evidence type="ECO:0000259" key="2">
    <source>
        <dbReference type="Pfam" id="PF18210"/>
    </source>
</evidence>
<dbReference type="AlphaFoldDB" id="A0A6A1VAA4"/>
<dbReference type="EMBL" id="RXIC02000024">
    <property type="protein sequence ID" value="KAB1209096.1"/>
    <property type="molecule type" value="Genomic_DNA"/>
</dbReference>
<sequence>MDSTAFSMHFRSLARSDSGAGGDINTPTSTLTHRLLASEDNTTPSQPDSSTGLMVLTKAKNPPINKVRSGGKDSNDMSIVGENPRSYDYGRLSPRLDALLAEGSKDLNAVTVDSKSFKGSEDVHVSTEARTPPPLQIREANGGSRTTPFHQITHDYHIQTSKQLTKANEELIEDAVEMSMPIPQFIDDNGGTPSNENVRVLQLDVSSQSKPAYQPSSEGIVKGNATQVRKHISEINQKSGLQYERLLEESISLSSSKQWQSFVNTPNSANYIGIVTPSSELPVSFSGEECIRHDESASSIRKSISKLRIPEPSPRSSSLKEGIDKLRHRLLNYCSVPCLSNSVLAGSSTRLQERYRGTPIAQLEEHLRAADVKKGEDENLINIDGDGMRTPKRMDNFCPNGQTLDIAKAGESSHHMSMGLLSKDKLKKPMDERDSHSPLVAAKQDSLLSERRAEFVSPFSNTSHVKEFSQAERVVVNNHPNLQNESETFTNVRSHSWDRDVMNSLFESADKNLQDGADRHESDFQKRSKNEPSPEKLQTGTNLGISYWGAGGAMALLPPGFVSEGHFPARDVDNYSGRKRRNVQRDGDHIDKLPRIQRSPVDHVTGSCNLESMLENADGNNNKGEKFGYDITWMSWVDLCMLDDMVVHLLKVKRYEMLCADIQTQKRQQLFRSGIQECQMVKLKIGHQSEYGTGDAPIPNRLHQSSLVNSEGIHEVPTNAHVLHQVLCDKVTTMRLESEALNRKLESLSEYFHSNSKMKGEPSCADTIALVHDQLKNRMCCRFIRQDFQLWQIDDFESTKGCYNILLNYHGYISQRFTVNGGPVSSIIISNKVNDTKILKNFPNMDACTAFAFVLNAETTKKYVGSRCLAQEIQVSSSLLCNVLDVVEEVQLTQIEIRNLIQTSFRSPSANQLDLQLCFIDFYSGSKLSLTLDMTCLNRGVYPSEIFPREVNAPIAGPEKSRPQSLVAEIRAATENLSAGYSRIMRLCSCVSRVLQASSG</sequence>
<feature type="region of interest" description="Disordered" evidence="1">
    <location>
        <begin position="121"/>
        <end position="144"/>
    </location>
</feature>
<evidence type="ECO:0000313" key="4">
    <source>
        <dbReference type="Proteomes" id="UP000516437"/>
    </source>
</evidence>
<dbReference type="InterPro" id="IPR040850">
    <property type="entry name" value="Knl1_RWD_C"/>
</dbReference>
<protein>
    <recommendedName>
        <fullName evidence="2">Knl1 C-terminal RWD domain-containing protein</fullName>
    </recommendedName>
</protein>
<reference evidence="3 4" key="1">
    <citation type="journal article" date="2019" name="Plant Biotechnol. J.">
        <title>The red bayberry genome and genetic basis of sex determination.</title>
        <authorList>
            <person name="Jia H.M."/>
            <person name="Jia H.J."/>
            <person name="Cai Q.L."/>
            <person name="Wang Y."/>
            <person name="Zhao H.B."/>
            <person name="Yang W.F."/>
            <person name="Wang G.Y."/>
            <person name="Li Y.H."/>
            <person name="Zhan D.L."/>
            <person name="Shen Y.T."/>
            <person name="Niu Q.F."/>
            <person name="Chang L."/>
            <person name="Qiu J."/>
            <person name="Zhao L."/>
            <person name="Xie H.B."/>
            <person name="Fu W.Y."/>
            <person name="Jin J."/>
            <person name="Li X.W."/>
            <person name="Jiao Y."/>
            <person name="Zhou C.C."/>
            <person name="Tu T."/>
            <person name="Chai C.Y."/>
            <person name="Gao J.L."/>
            <person name="Fan L.J."/>
            <person name="van de Weg E."/>
            <person name="Wang J.Y."/>
            <person name="Gao Z.S."/>
        </authorList>
    </citation>
    <scope>NUCLEOTIDE SEQUENCE [LARGE SCALE GENOMIC DNA]</scope>
    <source>
        <tissue evidence="3">Leaves</tissue>
    </source>
</reference>
<dbReference type="PANTHER" id="PTHR35707">
    <property type="entry name" value="OS06G0608100 PROTEIN"/>
    <property type="match status" value="1"/>
</dbReference>
<feature type="compositionally biased region" description="Basic and acidic residues" evidence="1">
    <location>
        <begin position="513"/>
        <end position="534"/>
    </location>
</feature>
<feature type="domain" description="Knl1 C-terminal RWD" evidence="2">
    <location>
        <begin position="734"/>
        <end position="886"/>
    </location>
</feature>